<reference evidence="2 3" key="1">
    <citation type="journal article" date="2021" name="Elife">
        <title>Chloroplast acquisition without the gene transfer in kleptoplastic sea slugs, Plakobranchus ocellatus.</title>
        <authorList>
            <person name="Maeda T."/>
            <person name="Takahashi S."/>
            <person name="Yoshida T."/>
            <person name="Shimamura S."/>
            <person name="Takaki Y."/>
            <person name="Nagai Y."/>
            <person name="Toyoda A."/>
            <person name="Suzuki Y."/>
            <person name="Arimoto A."/>
            <person name="Ishii H."/>
            <person name="Satoh N."/>
            <person name="Nishiyama T."/>
            <person name="Hasebe M."/>
            <person name="Maruyama T."/>
            <person name="Minagawa J."/>
            <person name="Obokata J."/>
            <person name="Shigenobu S."/>
        </authorList>
    </citation>
    <scope>NUCLEOTIDE SEQUENCE [LARGE SCALE GENOMIC DNA]</scope>
</reference>
<dbReference type="EMBL" id="BLXT01001848">
    <property type="protein sequence ID" value="GFN88351.1"/>
    <property type="molecule type" value="Genomic_DNA"/>
</dbReference>
<comment type="caution">
    <text evidence="2">The sequence shown here is derived from an EMBL/GenBank/DDBJ whole genome shotgun (WGS) entry which is preliminary data.</text>
</comment>
<dbReference type="AlphaFoldDB" id="A0AAV3YZG6"/>
<keyword evidence="3" id="KW-1185">Reference proteome</keyword>
<dbReference type="Proteomes" id="UP000735302">
    <property type="component" value="Unassembled WGS sequence"/>
</dbReference>
<protein>
    <submittedName>
        <fullName evidence="2">Uncharacterized protein</fullName>
    </submittedName>
</protein>
<evidence type="ECO:0000256" key="1">
    <source>
        <dbReference type="SAM" id="MobiDB-lite"/>
    </source>
</evidence>
<sequence length="80" mass="8717">MAPSVCFGVQQRHPPGNGFGWPAKLWSTFATNPHMMKTTKKNTEPDTVETPSAARDQNLAGEGRPLTRKSPGHEEADSNL</sequence>
<gene>
    <name evidence="2" type="ORF">PoB_001485700</name>
</gene>
<feature type="region of interest" description="Disordered" evidence="1">
    <location>
        <begin position="36"/>
        <end position="80"/>
    </location>
</feature>
<feature type="compositionally biased region" description="Basic and acidic residues" evidence="1">
    <location>
        <begin position="71"/>
        <end position="80"/>
    </location>
</feature>
<name>A0AAV3YZG6_9GAST</name>
<organism evidence="2 3">
    <name type="scientific">Plakobranchus ocellatus</name>
    <dbReference type="NCBI Taxonomy" id="259542"/>
    <lineage>
        <taxon>Eukaryota</taxon>
        <taxon>Metazoa</taxon>
        <taxon>Spiralia</taxon>
        <taxon>Lophotrochozoa</taxon>
        <taxon>Mollusca</taxon>
        <taxon>Gastropoda</taxon>
        <taxon>Heterobranchia</taxon>
        <taxon>Euthyneura</taxon>
        <taxon>Panpulmonata</taxon>
        <taxon>Sacoglossa</taxon>
        <taxon>Placobranchoidea</taxon>
        <taxon>Plakobranchidae</taxon>
        <taxon>Plakobranchus</taxon>
    </lineage>
</organism>
<accession>A0AAV3YZG6</accession>
<feature type="region of interest" description="Disordered" evidence="1">
    <location>
        <begin position="1"/>
        <end position="21"/>
    </location>
</feature>
<proteinExistence type="predicted"/>
<evidence type="ECO:0000313" key="2">
    <source>
        <dbReference type="EMBL" id="GFN88351.1"/>
    </source>
</evidence>
<evidence type="ECO:0000313" key="3">
    <source>
        <dbReference type="Proteomes" id="UP000735302"/>
    </source>
</evidence>